<dbReference type="Pfam" id="PF12698">
    <property type="entry name" value="ABC2_membrane_3"/>
    <property type="match status" value="1"/>
</dbReference>
<feature type="transmembrane region" description="Helical" evidence="5">
    <location>
        <begin position="294"/>
        <end position="315"/>
    </location>
</feature>
<evidence type="ECO:0000256" key="1">
    <source>
        <dbReference type="ARBA" id="ARBA00004141"/>
    </source>
</evidence>
<dbReference type="RefSeq" id="WP_092703257.1">
    <property type="nucleotide sequence ID" value="NZ_FNFC01000011.1"/>
</dbReference>
<evidence type="ECO:0000256" key="3">
    <source>
        <dbReference type="ARBA" id="ARBA00022989"/>
    </source>
</evidence>
<dbReference type="InterPro" id="IPR000412">
    <property type="entry name" value="ABC_2_transport"/>
</dbReference>
<evidence type="ECO:0000256" key="5">
    <source>
        <dbReference type="SAM" id="Phobius"/>
    </source>
</evidence>
<dbReference type="PANTHER" id="PTHR43027">
    <property type="entry name" value="DOXORUBICIN RESISTANCE ABC TRANSPORTER PERMEASE PROTEIN DRRC-RELATED"/>
    <property type="match status" value="1"/>
</dbReference>
<dbReference type="OrthoDB" id="147058at2157"/>
<organism evidence="7 8">
    <name type="scientific">Halovenus aranensis</name>
    <dbReference type="NCBI Taxonomy" id="890420"/>
    <lineage>
        <taxon>Archaea</taxon>
        <taxon>Methanobacteriati</taxon>
        <taxon>Methanobacteriota</taxon>
        <taxon>Stenosarchaea group</taxon>
        <taxon>Halobacteria</taxon>
        <taxon>Halobacteriales</taxon>
        <taxon>Haloarculaceae</taxon>
        <taxon>Halovenus</taxon>
    </lineage>
</organism>
<keyword evidence="4 5" id="KW-0472">Membrane</keyword>
<dbReference type="GO" id="GO:0140359">
    <property type="term" value="F:ABC-type transporter activity"/>
    <property type="evidence" value="ECO:0007669"/>
    <property type="project" value="InterPro"/>
</dbReference>
<evidence type="ECO:0000313" key="8">
    <source>
        <dbReference type="Proteomes" id="UP000198856"/>
    </source>
</evidence>
<dbReference type="GO" id="GO:0043190">
    <property type="term" value="C:ATP-binding cassette (ABC) transporter complex"/>
    <property type="evidence" value="ECO:0007669"/>
    <property type="project" value="InterPro"/>
</dbReference>
<comment type="subcellular location">
    <subcellularLocation>
        <location evidence="1">Membrane</location>
        <topology evidence="1">Multi-pass membrane protein</topology>
    </subcellularLocation>
</comment>
<keyword evidence="2 5" id="KW-0812">Transmembrane</keyword>
<feature type="transmembrane region" description="Helical" evidence="5">
    <location>
        <begin position="261"/>
        <end position="288"/>
    </location>
</feature>
<feature type="transmembrane region" description="Helical" evidence="5">
    <location>
        <begin position="21"/>
        <end position="41"/>
    </location>
</feature>
<dbReference type="EMBL" id="FNFC01000011">
    <property type="protein sequence ID" value="SDJ89086.1"/>
    <property type="molecule type" value="Genomic_DNA"/>
</dbReference>
<dbReference type="PANTHER" id="PTHR43027:SF1">
    <property type="entry name" value="DOXORUBICIN RESISTANCE ABC TRANSPORTER PERMEASE PROTEIN DRRC-RELATED"/>
    <property type="match status" value="1"/>
</dbReference>
<evidence type="ECO:0000256" key="4">
    <source>
        <dbReference type="ARBA" id="ARBA00023136"/>
    </source>
</evidence>
<dbReference type="STRING" id="890420.SAMN05216226_11138"/>
<dbReference type="InterPro" id="IPR052902">
    <property type="entry name" value="ABC-2_transporter"/>
</dbReference>
<feature type="domain" description="ABC transmembrane type-2" evidence="6">
    <location>
        <begin position="174"/>
        <end position="407"/>
    </location>
</feature>
<gene>
    <name evidence="7" type="ORF">SAMN05216226_11138</name>
</gene>
<dbReference type="InterPro" id="IPR047817">
    <property type="entry name" value="ABC2_TM_bact-type"/>
</dbReference>
<keyword evidence="8" id="KW-1185">Reference proteome</keyword>
<dbReference type="PRINTS" id="PR00164">
    <property type="entry name" value="ABC2TRNSPORT"/>
</dbReference>
<sequence>MRRLYRLTVTLLRDWTRNREAVFFALLFPLILLVIFSLVFAGGSTEFDVAVQNNDIDTEGEPTALSAELVDAVEEVDPLAVHHVDANVSLEREDIEEVTGYKRVLVVPAGFGQRVRNESGRVRATVIRGTLARFNVSEAQQAEAIAGLDALGPENGTAGPARLRLLTVPDDEGSGAVGSILDSVVATFNNRAIGIEEPTATVTTEERGDAALGAVDYFLPAFIVAMVLINGVMTVPSAVADFKRDGTLKRLAATPLRKREWILANVIQQSILAVAIALVMVAVAWLLFGVTAVPGPLALCLLVLGAVAFTALGMVVGGTIRDPGSAVSLGGAIALPLLFISGVFWELDLMPPTLQRVAEFSPVTHFHRSLRELMILDSTTGVAATAAMLAALAVVFLAGAVAVTDWQEFD</sequence>
<reference evidence="7 8" key="1">
    <citation type="submission" date="2016-10" db="EMBL/GenBank/DDBJ databases">
        <authorList>
            <person name="de Groot N.N."/>
        </authorList>
    </citation>
    <scope>NUCLEOTIDE SEQUENCE [LARGE SCALE GENOMIC DNA]</scope>
    <source>
        <strain evidence="7 8">IBRC-M10015</strain>
    </source>
</reference>
<evidence type="ECO:0000313" key="7">
    <source>
        <dbReference type="EMBL" id="SDJ89086.1"/>
    </source>
</evidence>
<dbReference type="Proteomes" id="UP000198856">
    <property type="component" value="Unassembled WGS sequence"/>
</dbReference>
<proteinExistence type="predicted"/>
<accession>A0A1G8XF88</accession>
<dbReference type="InterPro" id="IPR013525">
    <property type="entry name" value="ABC2_TM"/>
</dbReference>
<dbReference type="AlphaFoldDB" id="A0A1G8XF88"/>
<name>A0A1G8XF88_9EURY</name>
<evidence type="ECO:0000259" key="6">
    <source>
        <dbReference type="PROSITE" id="PS51012"/>
    </source>
</evidence>
<feature type="transmembrane region" description="Helical" evidence="5">
    <location>
        <begin position="217"/>
        <end position="240"/>
    </location>
</feature>
<evidence type="ECO:0000256" key="2">
    <source>
        <dbReference type="ARBA" id="ARBA00022692"/>
    </source>
</evidence>
<feature type="transmembrane region" description="Helical" evidence="5">
    <location>
        <begin position="382"/>
        <end position="403"/>
    </location>
</feature>
<dbReference type="PROSITE" id="PS51012">
    <property type="entry name" value="ABC_TM2"/>
    <property type="match status" value="1"/>
</dbReference>
<protein>
    <submittedName>
        <fullName evidence="7">ABC-2 type transport system permease protein</fullName>
    </submittedName>
</protein>
<keyword evidence="3 5" id="KW-1133">Transmembrane helix</keyword>
<feature type="transmembrane region" description="Helical" evidence="5">
    <location>
        <begin position="327"/>
        <end position="345"/>
    </location>
</feature>